<dbReference type="CDD" id="cd04657">
    <property type="entry name" value="Piwi_ago-like"/>
    <property type="match status" value="1"/>
</dbReference>
<dbReference type="SMART" id="SM01163">
    <property type="entry name" value="DUF1785"/>
    <property type="match status" value="1"/>
</dbReference>
<dbReference type="InterPro" id="IPR045246">
    <property type="entry name" value="Piwi_ago-like"/>
</dbReference>
<dbReference type="GO" id="GO:0003723">
    <property type="term" value="F:RNA binding"/>
    <property type="evidence" value="ECO:0007669"/>
    <property type="project" value="InterPro"/>
</dbReference>
<evidence type="ECO:0000256" key="1">
    <source>
        <dbReference type="SAM" id="MobiDB-lite"/>
    </source>
</evidence>
<organism evidence="4 5">
    <name type="scientific">Sclerotinia borealis (strain F-4128)</name>
    <dbReference type="NCBI Taxonomy" id="1432307"/>
    <lineage>
        <taxon>Eukaryota</taxon>
        <taxon>Fungi</taxon>
        <taxon>Dikarya</taxon>
        <taxon>Ascomycota</taxon>
        <taxon>Pezizomycotina</taxon>
        <taxon>Leotiomycetes</taxon>
        <taxon>Helotiales</taxon>
        <taxon>Sclerotiniaceae</taxon>
        <taxon>Sclerotinia</taxon>
    </lineage>
</organism>
<dbReference type="Pfam" id="PF02170">
    <property type="entry name" value="PAZ"/>
    <property type="match status" value="1"/>
</dbReference>
<evidence type="ECO:0000259" key="2">
    <source>
        <dbReference type="PROSITE" id="PS50821"/>
    </source>
</evidence>
<dbReference type="Proteomes" id="UP000019487">
    <property type="component" value="Unassembled WGS sequence"/>
</dbReference>
<dbReference type="InterPro" id="IPR032472">
    <property type="entry name" value="ArgoL2"/>
</dbReference>
<dbReference type="AlphaFoldDB" id="W9CJH8"/>
<accession>W9CJH8</accession>
<dbReference type="STRING" id="1432307.W9CJH8"/>
<dbReference type="PROSITE" id="PS50821">
    <property type="entry name" value="PAZ"/>
    <property type="match status" value="1"/>
</dbReference>
<protein>
    <recommendedName>
        <fullName evidence="6">Piwi domain-containing protein</fullName>
    </recommendedName>
</protein>
<dbReference type="InterPro" id="IPR014811">
    <property type="entry name" value="ArgoL1"/>
</dbReference>
<dbReference type="InterPro" id="IPR003100">
    <property type="entry name" value="PAZ_dom"/>
</dbReference>
<dbReference type="PROSITE" id="PS50822">
    <property type="entry name" value="PIWI"/>
    <property type="match status" value="1"/>
</dbReference>
<dbReference type="SUPFAM" id="SSF101690">
    <property type="entry name" value="PAZ domain"/>
    <property type="match status" value="2"/>
</dbReference>
<feature type="region of interest" description="Disordered" evidence="1">
    <location>
        <begin position="448"/>
        <end position="470"/>
    </location>
</feature>
<dbReference type="Gene3D" id="2.170.260.10">
    <property type="entry name" value="paz domain"/>
    <property type="match status" value="1"/>
</dbReference>
<dbReference type="Gene3D" id="3.40.50.2300">
    <property type="match status" value="1"/>
</dbReference>
<evidence type="ECO:0008006" key="6">
    <source>
        <dbReference type="Google" id="ProtNLM"/>
    </source>
</evidence>
<dbReference type="Pfam" id="PF16488">
    <property type="entry name" value="ArgoL2"/>
    <property type="match status" value="1"/>
</dbReference>
<dbReference type="EMBL" id="AYSA01000231">
    <property type="protein sequence ID" value="ESZ94685.1"/>
    <property type="molecule type" value="Genomic_DNA"/>
</dbReference>
<dbReference type="Pfam" id="PF16486">
    <property type="entry name" value="ArgoN"/>
    <property type="match status" value="1"/>
</dbReference>
<evidence type="ECO:0000259" key="3">
    <source>
        <dbReference type="PROSITE" id="PS50822"/>
    </source>
</evidence>
<dbReference type="SUPFAM" id="SSF53098">
    <property type="entry name" value="Ribonuclease H-like"/>
    <property type="match status" value="1"/>
</dbReference>
<gene>
    <name evidence="4" type="ORF">SBOR_4936</name>
</gene>
<comment type="caution">
    <text evidence="4">The sequence shown here is derived from an EMBL/GenBank/DDBJ whole genome shotgun (WGS) entry which is preliminary data.</text>
</comment>
<reference evidence="4 5" key="1">
    <citation type="journal article" date="2014" name="Genome Announc.">
        <title>Draft genome sequence of Sclerotinia borealis, a psychrophilic plant pathogenic fungus.</title>
        <authorList>
            <person name="Mardanov A.V."/>
            <person name="Beletsky A.V."/>
            <person name="Kadnikov V.V."/>
            <person name="Ignatov A.N."/>
            <person name="Ravin N.V."/>
        </authorList>
    </citation>
    <scope>NUCLEOTIDE SEQUENCE [LARGE SCALE GENOMIC DNA]</scope>
    <source>
        <strain evidence="5">F-4157</strain>
    </source>
</reference>
<dbReference type="OrthoDB" id="10252740at2759"/>
<proteinExistence type="predicted"/>
<name>W9CJH8_SCLBF</name>
<evidence type="ECO:0000313" key="4">
    <source>
        <dbReference type="EMBL" id="ESZ94685.1"/>
    </source>
</evidence>
<dbReference type="InterPro" id="IPR012337">
    <property type="entry name" value="RNaseH-like_sf"/>
</dbReference>
<dbReference type="CDD" id="cd02846">
    <property type="entry name" value="PAZ_argonaute_like"/>
    <property type="match status" value="1"/>
</dbReference>
<dbReference type="Pfam" id="PF02171">
    <property type="entry name" value="Piwi"/>
    <property type="match status" value="1"/>
</dbReference>
<feature type="domain" description="Piwi" evidence="3">
    <location>
        <begin position="706"/>
        <end position="1023"/>
    </location>
</feature>
<feature type="domain" description="PAZ" evidence="2">
    <location>
        <begin position="414"/>
        <end position="520"/>
    </location>
</feature>
<feature type="region of interest" description="Disordered" evidence="1">
    <location>
        <begin position="1"/>
        <end position="104"/>
    </location>
</feature>
<keyword evidence="5" id="KW-1185">Reference proteome</keyword>
<evidence type="ECO:0000313" key="5">
    <source>
        <dbReference type="Proteomes" id="UP000019487"/>
    </source>
</evidence>
<dbReference type="Gene3D" id="3.30.420.10">
    <property type="entry name" value="Ribonuclease H-like superfamily/Ribonuclease H"/>
    <property type="match status" value="1"/>
</dbReference>
<dbReference type="PANTHER" id="PTHR22891">
    <property type="entry name" value="EUKARYOTIC TRANSLATION INITIATION FACTOR 2C"/>
    <property type="match status" value="1"/>
</dbReference>
<dbReference type="InterPro" id="IPR032474">
    <property type="entry name" value="Argonaute_N"/>
</dbReference>
<dbReference type="InterPro" id="IPR036085">
    <property type="entry name" value="PAZ_dom_sf"/>
</dbReference>
<feature type="compositionally biased region" description="Basic and acidic residues" evidence="1">
    <location>
        <begin position="1"/>
        <end position="10"/>
    </location>
</feature>
<dbReference type="SMART" id="SM00950">
    <property type="entry name" value="Piwi"/>
    <property type="match status" value="1"/>
</dbReference>
<sequence>MSFHNTSDKRFSRKPSLALSMSFDPAGNRRGGRGGGDRGRGGGRGGGGGGGDRGRGGGYGGGGGGGDRGRGGGYGGGGGGGDRGRGGGYGGGGGGGYQKREPEPVVTFKDPNYPAGAPDAKFTKMEDEYHQSVSGINALSKMSLNQSYPARPGYGTSGRPVQLYANYFSLNTSPNLALGRYNVEITPNMDATKKKRTQLFRLVLELPEFANIPIVTDYASMLVTPNKLPFKDERIFTITWRKEEEDEPLPNAQTYEVKIGSPTSINITDFVQFLSKGSVTGMPDVTKEEITQVMNTLMGHYAKSDNGTVSIAGNRHFSTARRGNENNFADLRMGLEAIRGFYQSVRPATGRFLLNVNVTHSVFLQPGNLTQLFLSFGGANPHSFADKIKRKRVEITHLPVKKSKAGTIIPREKSIWDFARPNDGRDEEHPPRVTGFAAGPMDVQFWLSAEPPSTKGDAPSKSGSKRASGPALKGNKYISVYDYFKERYRGFTLNPKFPVVNVGSNVKPSYLPMEACIIKPGQVVKKTLLGDQTKLMLDFANRRPEPNAMSIITSGKQVLGLNAKDNPILSQFGVQVGNSLITVQGRVLPPPPINYMNQNRRPTKTIPRDGSWNMRDTLFHTSGNLGPWTYVIFKCNGAFNPGPGIVANSVEKLKNHLISAGIGARETLPEAPSILYVRGNEAATSANVGDAFRALAKGSLKKKPKFLLCVLPVSDVMLYNTIKRIGDINAGIHTVCVLWDNLKKESPQFFGNVALKFNLKAGGINQTVDKLGIISEGKTMVVGIDVTHPSPGSKDTAPSVACMVANTDKLLGQWSGICRLQSEARQEVVSEIERMFMHLLGTWYRANKNVWPENVLIYRDGVSEGQYDILLQQELPKIRHACRQKYPADYTKKNLPRISIVVCGKRHHTRFYPKDANVADKNSNCPAGTVVDRGVTESRNWDFFLQPHQCLKGTARPCHYFVIIDEIFKSQKIKPPHQTSADALEELTHNMCHLFGRATKAVSLCPPAYYADLLCTRMRSYLADHYDPPSENTTPTPGANPALGVNQDRVTIHREMETSMFWI</sequence>
<feature type="compositionally biased region" description="Gly residues" evidence="1">
    <location>
        <begin position="42"/>
        <end position="97"/>
    </location>
</feature>
<dbReference type="InterPro" id="IPR003165">
    <property type="entry name" value="Piwi"/>
</dbReference>
<dbReference type="InterPro" id="IPR036397">
    <property type="entry name" value="RNaseH_sf"/>
</dbReference>
<dbReference type="HOGENOM" id="CLU_004544_4_1_1"/>
<dbReference type="Pfam" id="PF08699">
    <property type="entry name" value="ArgoL1"/>
    <property type="match status" value="1"/>
</dbReference>